<feature type="compositionally biased region" description="Low complexity" evidence="1">
    <location>
        <begin position="155"/>
        <end position="165"/>
    </location>
</feature>
<reference evidence="2" key="1">
    <citation type="submission" date="2015-11" db="EMBL/GenBank/DDBJ databases">
        <title>De novo transcriptome assembly of four potential Pierce s Disease insect vectors from Arizona vineyards.</title>
        <authorList>
            <person name="Tassone E.E."/>
        </authorList>
    </citation>
    <scope>NUCLEOTIDE SEQUENCE</scope>
</reference>
<sequence>LRSYKSGIKSSEVFLQDSILEEKSPDGKETPEDETLNPESITVALVSEASSTPNFQTKGVQQSSIIYPDESSTQIKSKDDITVTLEKLDEVVDRVKVNNILQNEDKLDVSDSIKSGLCKTSLPPLSPLMDRACSPIKDLPVSPLRSNPISPISKTPLSPIALSPAPLSPSPLSPTASSPKPPLSPTIIEPPLSPSAERRPSTRQE</sequence>
<organism evidence="2">
    <name type="scientific">Graphocephala atropunctata</name>
    <dbReference type="NCBI Taxonomy" id="36148"/>
    <lineage>
        <taxon>Eukaryota</taxon>
        <taxon>Metazoa</taxon>
        <taxon>Ecdysozoa</taxon>
        <taxon>Arthropoda</taxon>
        <taxon>Hexapoda</taxon>
        <taxon>Insecta</taxon>
        <taxon>Pterygota</taxon>
        <taxon>Neoptera</taxon>
        <taxon>Paraneoptera</taxon>
        <taxon>Hemiptera</taxon>
        <taxon>Auchenorrhyncha</taxon>
        <taxon>Membracoidea</taxon>
        <taxon>Cicadellidae</taxon>
        <taxon>Cicadellinae</taxon>
        <taxon>Cicadellini</taxon>
        <taxon>Graphocephala</taxon>
    </lineage>
</organism>
<feature type="non-terminal residue" evidence="2">
    <location>
        <position position="1"/>
    </location>
</feature>
<accession>A0A1B6MCN1</accession>
<feature type="compositionally biased region" description="Basic and acidic residues" evidence="1">
    <location>
        <begin position="20"/>
        <end position="30"/>
    </location>
</feature>
<name>A0A1B6MCN1_9HEMI</name>
<protein>
    <submittedName>
        <fullName evidence="2">Uncharacterized protein</fullName>
    </submittedName>
</protein>
<feature type="non-terminal residue" evidence="2">
    <location>
        <position position="205"/>
    </location>
</feature>
<dbReference type="AlphaFoldDB" id="A0A1B6MCN1"/>
<evidence type="ECO:0000256" key="1">
    <source>
        <dbReference type="SAM" id="MobiDB-lite"/>
    </source>
</evidence>
<dbReference type="EMBL" id="GEBQ01006291">
    <property type="protein sequence ID" value="JAT33686.1"/>
    <property type="molecule type" value="Transcribed_RNA"/>
</dbReference>
<feature type="compositionally biased region" description="Basic and acidic residues" evidence="1">
    <location>
        <begin position="196"/>
        <end position="205"/>
    </location>
</feature>
<feature type="region of interest" description="Disordered" evidence="1">
    <location>
        <begin position="140"/>
        <end position="205"/>
    </location>
</feature>
<feature type="region of interest" description="Disordered" evidence="1">
    <location>
        <begin position="16"/>
        <end position="37"/>
    </location>
</feature>
<evidence type="ECO:0000313" key="2">
    <source>
        <dbReference type="EMBL" id="JAT33686.1"/>
    </source>
</evidence>
<feature type="compositionally biased region" description="Polar residues" evidence="1">
    <location>
        <begin position="144"/>
        <end position="153"/>
    </location>
</feature>
<gene>
    <name evidence="2" type="ORF">g.7001</name>
</gene>
<proteinExistence type="predicted"/>